<reference evidence="2" key="1">
    <citation type="submission" date="2021-01" db="EMBL/GenBank/DDBJ databases">
        <title>Chromosome-level genome assembly of a human fungal pathogen reveals clustering of transcriptionally co-regulated genes.</title>
        <authorList>
            <person name="Voorhies M."/>
            <person name="Cohen S."/>
            <person name="Shea T.P."/>
            <person name="Petrus S."/>
            <person name="Munoz J.F."/>
            <person name="Poplawski S."/>
            <person name="Goldman W.E."/>
            <person name="Michael T."/>
            <person name="Cuomo C.A."/>
            <person name="Sil A."/>
            <person name="Beyhan S."/>
        </authorList>
    </citation>
    <scope>NUCLEOTIDE SEQUENCE</scope>
    <source>
        <strain evidence="2">H88</strain>
    </source>
</reference>
<gene>
    <name evidence="2" type="ORF">I7I53_00381</name>
</gene>
<evidence type="ECO:0000313" key="3">
    <source>
        <dbReference type="Proteomes" id="UP000663419"/>
    </source>
</evidence>
<evidence type="ECO:0000313" key="2">
    <source>
        <dbReference type="EMBL" id="QSS53201.1"/>
    </source>
</evidence>
<dbReference type="AlphaFoldDB" id="A0A8A1LH35"/>
<keyword evidence="1" id="KW-0472">Membrane</keyword>
<proteinExistence type="predicted"/>
<sequence length="98" mass="11774">MYDSSAYIWTLWSLIAFVYCSFFRHSFSQLFLKKKGGKKLCNENYLPSDLRRKQWRQLHLLQRLNNSVSLHQICDQSCIFWEILLHLQLNSHSPPIEN</sequence>
<evidence type="ECO:0000256" key="1">
    <source>
        <dbReference type="SAM" id="Phobius"/>
    </source>
</evidence>
<organism evidence="2 3">
    <name type="scientific">Ajellomyces capsulatus (strain H88)</name>
    <name type="common">Darling's disease fungus</name>
    <name type="synonym">Histoplasma capsulatum</name>
    <dbReference type="NCBI Taxonomy" id="544711"/>
    <lineage>
        <taxon>Eukaryota</taxon>
        <taxon>Fungi</taxon>
        <taxon>Dikarya</taxon>
        <taxon>Ascomycota</taxon>
        <taxon>Pezizomycotina</taxon>
        <taxon>Eurotiomycetes</taxon>
        <taxon>Eurotiomycetidae</taxon>
        <taxon>Onygenales</taxon>
        <taxon>Ajellomycetaceae</taxon>
        <taxon>Histoplasma</taxon>
    </lineage>
</organism>
<dbReference type="EMBL" id="CP069104">
    <property type="protein sequence ID" value="QSS53201.1"/>
    <property type="molecule type" value="Genomic_DNA"/>
</dbReference>
<feature type="transmembrane region" description="Helical" evidence="1">
    <location>
        <begin position="6"/>
        <end position="25"/>
    </location>
</feature>
<dbReference type="Proteomes" id="UP000663419">
    <property type="component" value="Chromosome 3"/>
</dbReference>
<accession>A0A8A1LH35</accession>
<protein>
    <submittedName>
        <fullName evidence="2">Uncharacterized protein</fullName>
    </submittedName>
</protein>
<keyword evidence="1" id="KW-1133">Transmembrane helix</keyword>
<keyword evidence="1" id="KW-0812">Transmembrane</keyword>
<dbReference type="VEuPathDB" id="FungiDB:I7I53_00381"/>
<name>A0A8A1LH35_AJEC8</name>